<dbReference type="EMBL" id="CP001739">
    <property type="protein sequence ID" value="ACZ08367.1"/>
    <property type="molecule type" value="Genomic_DNA"/>
</dbReference>
<protein>
    <submittedName>
        <fullName evidence="1">Uncharacterized protein</fullName>
    </submittedName>
</protein>
<organism evidence="1 2">
    <name type="scientific">Sebaldella termitidis (strain ATCC 33386 / NCTC 11300)</name>
    <dbReference type="NCBI Taxonomy" id="526218"/>
    <lineage>
        <taxon>Bacteria</taxon>
        <taxon>Fusobacteriati</taxon>
        <taxon>Fusobacteriota</taxon>
        <taxon>Fusobacteriia</taxon>
        <taxon>Fusobacteriales</taxon>
        <taxon>Leptotrichiaceae</taxon>
        <taxon>Sebaldella</taxon>
    </lineage>
</organism>
<gene>
    <name evidence="1" type="ordered locus">Sterm_1508</name>
</gene>
<evidence type="ECO:0000313" key="1">
    <source>
        <dbReference type="EMBL" id="ACZ08367.1"/>
    </source>
</evidence>
<proteinExistence type="predicted"/>
<dbReference type="RefSeq" id="WP_012860963.1">
    <property type="nucleotide sequence ID" value="NC_013517.1"/>
</dbReference>
<sequence>MFLINNSYESKFIKIFYNPKIDDIKDKFTITKDSGKSVVCDGATLNCPNGEIRTESFSNTPYIYTNTTTVTSNSISQGVASGYGAGQEIKPVMITFVVPNPKILLMGIDPIGLSTHILRENFEPLPNLYCKKTGDLCKIKNKAFCWENISYEVIINGANGLVKNSVLKCMEDMSVEITVIDNGQNPEIKNRDMYILLKNYGIGYDGIRHIKEYGGGGLRIVSGVTKIYTGVVTTGLSGGTTVVIFIDGVNDIVQGSRKVINHSVNWYSENETGEYGDFEVMEAGLILHQSIMGIDSEQAEANSKTVVKIYDKGDQMWGVFTIFYSPYNKISKVYDKETQTMMKIYDETSSGSNLVNTALGKNTPVKEITLANKITYSEGFKRALNDAKEFHKNNPSSYSLSNLSEAYKENLPFIQGSKLDLARTAGSKVVTGASRAYQIVGDREIYNAVIEDDFFYTIIGD</sequence>
<dbReference type="Proteomes" id="UP000000845">
    <property type="component" value="Chromosome"/>
</dbReference>
<reference evidence="1 2" key="2">
    <citation type="journal article" date="2010" name="Stand. Genomic Sci.">
        <title>Complete genome sequence of Sebaldella termitidis type strain (NCTC 11300).</title>
        <authorList>
            <person name="Harmon-Smith M."/>
            <person name="Celia L."/>
            <person name="Chertkov O."/>
            <person name="Lapidus A."/>
            <person name="Copeland A."/>
            <person name="Glavina Del Rio T."/>
            <person name="Nolan M."/>
            <person name="Lucas S."/>
            <person name="Tice H."/>
            <person name="Cheng J.F."/>
            <person name="Han C."/>
            <person name="Detter J.C."/>
            <person name="Bruce D."/>
            <person name="Goodwin L."/>
            <person name="Pitluck S."/>
            <person name="Pati A."/>
            <person name="Liolios K."/>
            <person name="Ivanova N."/>
            <person name="Mavromatis K."/>
            <person name="Mikhailova N."/>
            <person name="Chen A."/>
            <person name="Palaniappan K."/>
            <person name="Land M."/>
            <person name="Hauser L."/>
            <person name="Chang Y.J."/>
            <person name="Jeffries C.D."/>
            <person name="Brettin T."/>
            <person name="Goker M."/>
            <person name="Beck B."/>
            <person name="Bristow J."/>
            <person name="Eisen J.A."/>
            <person name="Markowitz V."/>
            <person name="Hugenholtz P."/>
            <person name="Kyrpides N.C."/>
            <person name="Klenk H.P."/>
            <person name="Chen F."/>
        </authorList>
    </citation>
    <scope>NUCLEOTIDE SEQUENCE [LARGE SCALE GENOMIC DNA]</scope>
    <source>
        <strain evidence="2">ATCC 33386 / NCTC 11300</strain>
    </source>
</reference>
<evidence type="ECO:0000313" key="2">
    <source>
        <dbReference type="Proteomes" id="UP000000845"/>
    </source>
</evidence>
<reference evidence="2" key="1">
    <citation type="submission" date="2009-09" db="EMBL/GenBank/DDBJ databases">
        <title>The complete chromosome of Sebaldella termitidis ATCC 33386.</title>
        <authorList>
            <consortium name="US DOE Joint Genome Institute (JGI-PGF)"/>
            <person name="Lucas S."/>
            <person name="Copeland A."/>
            <person name="Lapidus A."/>
            <person name="Glavina del Rio T."/>
            <person name="Dalin E."/>
            <person name="Tice H."/>
            <person name="Bruce D."/>
            <person name="Goodwin L."/>
            <person name="Pitluck S."/>
            <person name="Kyrpides N."/>
            <person name="Mavromatis K."/>
            <person name="Ivanova N."/>
            <person name="Mikhailova N."/>
            <person name="Sims D."/>
            <person name="Meincke L."/>
            <person name="Brettin T."/>
            <person name="Detter J.C."/>
            <person name="Han C."/>
            <person name="Larimer F."/>
            <person name="Land M."/>
            <person name="Hauser L."/>
            <person name="Markowitz V."/>
            <person name="Cheng J.F."/>
            <person name="Hugenholtz P."/>
            <person name="Woyke T."/>
            <person name="Wu D."/>
            <person name="Eisen J.A."/>
        </authorList>
    </citation>
    <scope>NUCLEOTIDE SEQUENCE [LARGE SCALE GENOMIC DNA]</scope>
    <source>
        <strain evidence="2">ATCC 33386 / NCTC 11300</strain>
    </source>
</reference>
<name>D1AHY3_SEBTE</name>
<dbReference type="AlphaFoldDB" id="D1AHY3"/>
<accession>D1AHY3</accession>
<dbReference type="KEGG" id="str:Sterm_1508"/>
<keyword evidence="2" id="KW-1185">Reference proteome</keyword>
<dbReference type="STRING" id="526218.Sterm_1508"/>
<dbReference type="HOGENOM" id="CLU_592983_0_0_0"/>
<dbReference type="eggNOG" id="ENOG50343IW">
    <property type="taxonomic scope" value="Bacteria"/>
</dbReference>